<feature type="domain" description="Moybdenum cofactor oxidoreductase dimerisation" evidence="6">
    <location>
        <begin position="326"/>
        <end position="413"/>
    </location>
</feature>
<dbReference type="SUPFAM" id="SSF56524">
    <property type="entry name" value="Oxidoreductase molybdopterin-binding domain"/>
    <property type="match status" value="1"/>
</dbReference>
<dbReference type="Gene3D" id="2.60.40.650">
    <property type="match status" value="1"/>
</dbReference>
<dbReference type="InterPro" id="IPR036374">
    <property type="entry name" value="OxRdtase_Mopterin-bd_sf"/>
</dbReference>
<dbReference type="Pfam" id="PF03404">
    <property type="entry name" value="Mo-co_dimer"/>
    <property type="match status" value="1"/>
</dbReference>
<dbReference type="InterPro" id="IPR008335">
    <property type="entry name" value="Mopterin_OxRdtase_euk"/>
</dbReference>
<protein>
    <submittedName>
        <fullName evidence="7">Sulfite oxidase</fullName>
    </submittedName>
</protein>
<evidence type="ECO:0000256" key="1">
    <source>
        <dbReference type="ARBA" id="ARBA00001924"/>
    </source>
</evidence>
<comment type="cofactor">
    <cofactor evidence="1">
        <name>Mo-molybdopterin</name>
        <dbReference type="ChEBI" id="CHEBI:71302"/>
    </cofactor>
</comment>
<dbReference type="InterPro" id="IPR005066">
    <property type="entry name" value="MoCF_OxRdtse_dimer"/>
</dbReference>
<dbReference type="Gene3D" id="3.90.420.10">
    <property type="entry name" value="Oxidoreductase, molybdopterin-binding domain"/>
    <property type="match status" value="1"/>
</dbReference>
<dbReference type="SUPFAM" id="SSF81296">
    <property type="entry name" value="E set domains"/>
    <property type="match status" value="1"/>
</dbReference>
<keyword evidence="3" id="KW-0479">Metal-binding</keyword>
<evidence type="ECO:0000256" key="2">
    <source>
        <dbReference type="ARBA" id="ARBA00022505"/>
    </source>
</evidence>
<keyword evidence="2" id="KW-0500">Molybdenum</keyword>
<keyword evidence="8" id="KW-1185">Reference proteome</keyword>
<dbReference type="Pfam" id="PF00174">
    <property type="entry name" value="Oxidored_molyb"/>
    <property type="match status" value="1"/>
</dbReference>
<evidence type="ECO:0000313" key="7">
    <source>
        <dbReference type="EMBL" id="GAA2730790.1"/>
    </source>
</evidence>
<dbReference type="InterPro" id="IPR000572">
    <property type="entry name" value="OxRdtase_Mopterin-bd_dom"/>
</dbReference>
<dbReference type="CDD" id="cd02110">
    <property type="entry name" value="SO_family_Moco_dimer"/>
    <property type="match status" value="1"/>
</dbReference>
<dbReference type="PROSITE" id="PS51318">
    <property type="entry name" value="TAT"/>
    <property type="match status" value="1"/>
</dbReference>
<keyword evidence="4" id="KW-0560">Oxidoreductase</keyword>
<dbReference type="InterPro" id="IPR006311">
    <property type="entry name" value="TAT_signal"/>
</dbReference>
<accession>A0ABN3UDH1</accession>
<dbReference type="Proteomes" id="UP001501842">
    <property type="component" value="Unassembled WGS sequence"/>
</dbReference>
<evidence type="ECO:0000313" key="8">
    <source>
        <dbReference type="Proteomes" id="UP001501842"/>
    </source>
</evidence>
<sequence>MTIDRMDHDLTDEHVYDAVRTRQWRHLSRRGLLRGSAVLGAGAAVAAAVPAAPAGAAEAGPIVKPLPPEWFVSYGTNAEMRWDSVRTRDFLTPAERFFVRNHTATPEIDPAAYRLRLWGSGLRGAPGQDRAVEFGYDDLRSLRAETVTTAVECTGNARSFFTSQQGQAVSGTSWKLGAIGVGRWRGVPLSTVLRRAGITPEAVDILPSGLDAEFVDKGVNQGRVRRPLPVAKALKDVLLAYELNGRPLPPDHGFPLRLVVPGWAGIASIKWVGDIQVAAEPLFSPWNTQYYRFFGPSYPAEGSAPITKQGVKSAFELAWNARLPAGRKVELTGRSWSGNAPIRRVDVSVDGGATWRPAELEGAHAPNAWQRWRYTWNRPAAGSHELLARATDVTGARQPDTTPHNTLGYIFDAVVRHPVTVV</sequence>
<reference evidence="7 8" key="1">
    <citation type="journal article" date="2019" name="Int. J. Syst. Evol. Microbiol.">
        <title>The Global Catalogue of Microorganisms (GCM) 10K type strain sequencing project: providing services to taxonomists for standard genome sequencing and annotation.</title>
        <authorList>
            <consortium name="The Broad Institute Genomics Platform"/>
            <consortium name="The Broad Institute Genome Sequencing Center for Infectious Disease"/>
            <person name="Wu L."/>
            <person name="Ma J."/>
        </authorList>
    </citation>
    <scope>NUCLEOTIDE SEQUENCE [LARGE SCALE GENOMIC DNA]</scope>
    <source>
        <strain evidence="7 8">JCM 8201</strain>
    </source>
</reference>
<name>A0ABN3UDH1_9ACTN</name>
<dbReference type="InterPro" id="IPR014756">
    <property type="entry name" value="Ig_E-set"/>
</dbReference>
<feature type="domain" description="Oxidoreductase molybdopterin-binding" evidence="5">
    <location>
        <begin position="102"/>
        <end position="286"/>
    </location>
</feature>
<comment type="caution">
    <text evidence="7">The sequence shown here is derived from an EMBL/GenBank/DDBJ whole genome shotgun (WGS) entry which is preliminary data.</text>
</comment>
<dbReference type="PANTHER" id="PTHR19372">
    <property type="entry name" value="SULFITE REDUCTASE"/>
    <property type="match status" value="1"/>
</dbReference>
<organism evidence="7 8">
    <name type="scientific">Actinocorallia aurantiaca</name>
    <dbReference type="NCBI Taxonomy" id="46204"/>
    <lineage>
        <taxon>Bacteria</taxon>
        <taxon>Bacillati</taxon>
        <taxon>Actinomycetota</taxon>
        <taxon>Actinomycetes</taxon>
        <taxon>Streptosporangiales</taxon>
        <taxon>Thermomonosporaceae</taxon>
        <taxon>Actinocorallia</taxon>
    </lineage>
</organism>
<proteinExistence type="predicted"/>
<dbReference type="PRINTS" id="PR00407">
    <property type="entry name" value="EUMOPTERIN"/>
</dbReference>
<gene>
    <name evidence="7" type="ORF">GCM10010439_44620</name>
</gene>
<evidence type="ECO:0000256" key="3">
    <source>
        <dbReference type="ARBA" id="ARBA00022723"/>
    </source>
</evidence>
<dbReference type="PANTHER" id="PTHR19372:SF7">
    <property type="entry name" value="SULFITE OXIDASE, MITOCHONDRIAL"/>
    <property type="match status" value="1"/>
</dbReference>
<evidence type="ECO:0000259" key="5">
    <source>
        <dbReference type="Pfam" id="PF00174"/>
    </source>
</evidence>
<dbReference type="EMBL" id="BAAATZ010000019">
    <property type="protein sequence ID" value="GAA2730790.1"/>
    <property type="molecule type" value="Genomic_DNA"/>
</dbReference>
<evidence type="ECO:0000256" key="4">
    <source>
        <dbReference type="ARBA" id="ARBA00023002"/>
    </source>
</evidence>
<evidence type="ECO:0000259" key="6">
    <source>
        <dbReference type="Pfam" id="PF03404"/>
    </source>
</evidence>